<organism evidence="1 2">
    <name type="scientific">Comamonas terrae</name>
    <dbReference type="NCBI Taxonomy" id="673548"/>
    <lineage>
        <taxon>Bacteria</taxon>
        <taxon>Pseudomonadati</taxon>
        <taxon>Pseudomonadota</taxon>
        <taxon>Betaproteobacteria</taxon>
        <taxon>Burkholderiales</taxon>
        <taxon>Comamonadaceae</taxon>
        <taxon>Comamonas</taxon>
    </lineage>
</organism>
<evidence type="ECO:0000313" key="2">
    <source>
        <dbReference type="Proteomes" id="UP001597463"/>
    </source>
</evidence>
<dbReference type="RefSeq" id="WP_281178786.1">
    <property type="nucleotide sequence ID" value="NZ_BCNT01000016.1"/>
</dbReference>
<name>A0ABW5UNN6_9BURK</name>
<gene>
    <name evidence="1" type="ORF">ACFSW6_08895</name>
</gene>
<proteinExistence type="predicted"/>
<comment type="caution">
    <text evidence="1">The sequence shown here is derived from an EMBL/GenBank/DDBJ whole genome shotgun (WGS) entry which is preliminary data.</text>
</comment>
<dbReference type="Proteomes" id="UP001597463">
    <property type="component" value="Unassembled WGS sequence"/>
</dbReference>
<protein>
    <submittedName>
        <fullName evidence="1">Uncharacterized protein</fullName>
    </submittedName>
</protein>
<keyword evidence="2" id="KW-1185">Reference proteome</keyword>
<sequence length="42" mass="4689">MTKPVFDTAKALQSAAAMEAQMVWPWDDRDRKRAPMHTGATA</sequence>
<evidence type="ECO:0000313" key="1">
    <source>
        <dbReference type="EMBL" id="MFD2754204.1"/>
    </source>
</evidence>
<dbReference type="EMBL" id="JBHUMV010000003">
    <property type="protein sequence ID" value="MFD2754204.1"/>
    <property type="molecule type" value="Genomic_DNA"/>
</dbReference>
<accession>A0ABW5UNN6</accession>
<reference evidence="2" key="1">
    <citation type="journal article" date="2019" name="Int. J. Syst. Evol. Microbiol.">
        <title>The Global Catalogue of Microorganisms (GCM) 10K type strain sequencing project: providing services to taxonomists for standard genome sequencing and annotation.</title>
        <authorList>
            <consortium name="The Broad Institute Genomics Platform"/>
            <consortium name="The Broad Institute Genome Sequencing Center for Infectious Disease"/>
            <person name="Wu L."/>
            <person name="Ma J."/>
        </authorList>
    </citation>
    <scope>NUCLEOTIDE SEQUENCE [LARGE SCALE GENOMIC DNA]</scope>
    <source>
        <strain evidence="2">TISTR 1906</strain>
    </source>
</reference>